<evidence type="ECO:0008006" key="5">
    <source>
        <dbReference type="Google" id="ProtNLM"/>
    </source>
</evidence>
<gene>
    <name evidence="3" type="ordered locus">Rleg_6822</name>
</gene>
<evidence type="ECO:0000313" key="4">
    <source>
        <dbReference type="Proteomes" id="UP000002256"/>
    </source>
</evidence>
<dbReference type="EMBL" id="CP001624">
    <property type="protein sequence ID" value="ACS59860.1"/>
    <property type="molecule type" value="Genomic_DNA"/>
</dbReference>
<dbReference type="Proteomes" id="UP000002256">
    <property type="component" value="Plasmid pR132502"/>
</dbReference>
<reference evidence="3 4" key="1">
    <citation type="journal article" date="2010" name="Stand. Genomic Sci.">
        <title>Complete genome sequence of Rhizobium leguminosarum bv. trifolii strain WSM1325, an effective microsymbiont of annual Mediterranean clovers.</title>
        <authorList>
            <person name="Reeve W."/>
            <person name="O'Hara G."/>
            <person name="Chain P."/>
            <person name="Ardley J."/>
            <person name="Brau L."/>
            <person name="Nandesena K."/>
            <person name="Tiwari R."/>
            <person name="Copeland A."/>
            <person name="Nolan M."/>
            <person name="Han C."/>
            <person name="Brettin T."/>
            <person name="Land M."/>
            <person name="Ovchinikova G."/>
            <person name="Ivanova N."/>
            <person name="Mavromatis K."/>
            <person name="Markowitz V."/>
            <person name="Kyrpides N."/>
            <person name="Melino V."/>
            <person name="Denton M."/>
            <person name="Yates R."/>
            <person name="Howieson J."/>
        </authorList>
    </citation>
    <scope>NUCLEOTIDE SEQUENCE [LARGE SCALE GENOMIC DNA]</scope>
    <source>
        <strain evidence="3 4">WSM1325</strain>
        <plasmid evidence="4">Plasmid pR132502</plasmid>
    </source>
</reference>
<feature type="compositionally biased region" description="Pro residues" evidence="1">
    <location>
        <begin position="329"/>
        <end position="338"/>
    </location>
</feature>
<keyword evidence="2" id="KW-0812">Transmembrane</keyword>
<geneLocation type="plasmid" evidence="3 4">
    <name>pR132502</name>
</geneLocation>
<feature type="compositionally biased region" description="Basic and acidic residues" evidence="1">
    <location>
        <begin position="378"/>
        <end position="394"/>
    </location>
</feature>
<proteinExistence type="predicted"/>
<dbReference type="KEGG" id="rlg:Rleg_6822"/>
<dbReference type="OrthoDB" id="7539266at2"/>
<feature type="transmembrane region" description="Helical" evidence="2">
    <location>
        <begin position="14"/>
        <end position="33"/>
    </location>
</feature>
<keyword evidence="2" id="KW-0472">Membrane</keyword>
<dbReference type="HOGENOM" id="CLU_057499_0_0_5"/>
<evidence type="ECO:0000256" key="2">
    <source>
        <dbReference type="SAM" id="Phobius"/>
    </source>
</evidence>
<keyword evidence="3" id="KW-0614">Plasmid</keyword>
<accession>C6B702</accession>
<evidence type="ECO:0000256" key="1">
    <source>
        <dbReference type="SAM" id="MobiDB-lite"/>
    </source>
</evidence>
<keyword evidence="2" id="KW-1133">Transmembrane helix</keyword>
<organism evidence="3 4">
    <name type="scientific">Rhizobium leguminosarum bv. trifolii (strain WSM1325)</name>
    <dbReference type="NCBI Taxonomy" id="395491"/>
    <lineage>
        <taxon>Bacteria</taxon>
        <taxon>Pseudomonadati</taxon>
        <taxon>Pseudomonadota</taxon>
        <taxon>Alphaproteobacteria</taxon>
        <taxon>Hyphomicrobiales</taxon>
        <taxon>Rhizobiaceae</taxon>
        <taxon>Rhizobium/Agrobacterium group</taxon>
        <taxon>Rhizobium</taxon>
    </lineage>
</organism>
<feature type="region of interest" description="Disordered" evidence="1">
    <location>
        <begin position="326"/>
        <end position="401"/>
    </location>
</feature>
<name>C6B702_RHILS</name>
<sequence length="401" mass="44408">MASREVTRSAIRDYGPLVLFALTTIGGMVFIWTAKLWGWSTAVVTVVPLLLMATYFLASLLLAGFRLHNEQAGDNLYYMGFLFTLSSLGVSLYLFAGETSIDTIVRNFGIAVTSTIAGVTLRILFNQMRRDPLDIERSARHELAEMTRRVRTELDSSAREFSNYRRVSNQMLSEGFDEIARQAEKNGEDIRKAIESLSKEAIKPIQEAAQQLSAIIESHNKTINDSNNNAAAKLTETTGQLSTIIDKFGGAVESVGTRLGEIRAPEDVIKIELTPVIESIREMTEAHLKRMEADTERGRSYIEQTKEALQPLQTLEEKLDRIANALEKPPTPLPPEAGPSPSTYADRPEPAVPTGAGSVSEETAIDLASLEASPAKPVEVDDKPRPASAIERKRWFNWQRT</sequence>
<dbReference type="Gene3D" id="1.20.120.20">
    <property type="entry name" value="Apolipoprotein"/>
    <property type="match status" value="1"/>
</dbReference>
<feature type="transmembrane region" description="Helical" evidence="2">
    <location>
        <begin position="76"/>
        <end position="96"/>
    </location>
</feature>
<feature type="transmembrane region" description="Helical" evidence="2">
    <location>
        <begin position="39"/>
        <end position="64"/>
    </location>
</feature>
<evidence type="ECO:0000313" key="3">
    <source>
        <dbReference type="EMBL" id="ACS59860.1"/>
    </source>
</evidence>
<feature type="transmembrane region" description="Helical" evidence="2">
    <location>
        <begin position="108"/>
        <end position="125"/>
    </location>
</feature>
<protein>
    <recommendedName>
        <fullName evidence="5">Transmembrane protein</fullName>
    </recommendedName>
</protein>
<dbReference type="AlphaFoldDB" id="C6B702"/>